<dbReference type="AlphaFoldDB" id="A0A4V1A3N4"/>
<proteinExistence type="predicted"/>
<evidence type="ECO:0000256" key="1">
    <source>
        <dbReference type="PROSITE-ProRule" id="PRU00464"/>
    </source>
</evidence>
<dbReference type="Pfam" id="PF01230">
    <property type="entry name" value="HIT"/>
    <property type="match status" value="1"/>
</dbReference>
<dbReference type="Gene3D" id="3.30.428.10">
    <property type="entry name" value="HIT-like"/>
    <property type="match status" value="1"/>
</dbReference>
<protein>
    <submittedName>
        <fullName evidence="3">HIT domain-containing protein</fullName>
    </submittedName>
</protein>
<sequence length="134" mass="14974">MTDFELDPTLERDSFPVAEIGLTEVRLMNDSRFPWLILVPRRTGVTEVHELTPLDQTMLTFETAQIAEALKDFTGADKINVAALGNQVPQLHVHVIARFKTDPAWPGPVWCAGDAEPYKNGSAKAFIERFSSTF</sequence>
<reference evidence="3 4" key="1">
    <citation type="journal article" date="2017" name="Int. J. Syst. Evol. Microbiol.">
        <title>Roseitalea porphyridii gen. nov., sp. nov., isolated from a red alga, and reclassification of Hoeflea suaedae Chung et al. 2013 as Pseudohoeflea suaedae gen. nov., comb. nov.</title>
        <authorList>
            <person name="Hyeon J.W."/>
            <person name="Jeong S.E."/>
            <person name="Baek K."/>
            <person name="Jeon C.O."/>
        </authorList>
    </citation>
    <scope>NUCLEOTIDE SEQUENCE [LARGE SCALE GENOMIC DNA]</scope>
    <source>
        <strain evidence="3 4">MA7-20</strain>
    </source>
</reference>
<dbReference type="InterPro" id="IPR011146">
    <property type="entry name" value="HIT-like"/>
</dbReference>
<keyword evidence="4" id="KW-1185">Reference proteome</keyword>
<feature type="domain" description="HIT" evidence="2">
    <location>
        <begin position="36"/>
        <end position="105"/>
    </location>
</feature>
<dbReference type="PIRSF" id="PIRSF000714">
    <property type="entry name" value="HIT"/>
    <property type="match status" value="1"/>
</dbReference>
<comment type="caution">
    <text evidence="1">Lacks conserved residue(s) required for the propagation of feature annotation.</text>
</comment>
<dbReference type="Proteomes" id="UP000293719">
    <property type="component" value="Chromosome"/>
</dbReference>
<dbReference type="GO" id="GO:0003824">
    <property type="term" value="F:catalytic activity"/>
    <property type="evidence" value="ECO:0007669"/>
    <property type="project" value="InterPro"/>
</dbReference>
<dbReference type="GeneID" id="90766331"/>
<dbReference type="InterPro" id="IPR036265">
    <property type="entry name" value="HIT-like_sf"/>
</dbReference>
<evidence type="ECO:0000259" key="2">
    <source>
        <dbReference type="PROSITE" id="PS51084"/>
    </source>
</evidence>
<gene>
    <name evidence="3" type="ORF">E0E05_03395</name>
</gene>
<dbReference type="InterPro" id="IPR026026">
    <property type="entry name" value="HIT_Hint"/>
</dbReference>
<name>A0A4V1A3N4_9HYPH</name>
<evidence type="ECO:0000313" key="4">
    <source>
        <dbReference type="Proteomes" id="UP000293719"/>
    </source>
</evidence>
<dbReference type="RefSeq" id="WP_131615443.1">
    <property type="nucleotide sequence ID" value="NZ_CP036532.1"/>
</dbReference>
<evidence type="ECO:0000313" key="3">
    <source>
        <dbReference type="EMBL" id="QBK29728.1"/>
    </source>
</evidence>
<organism evidence="3 4">
    <name type="scientific">Roseitalea porphyridii</name>
    <dbReference type="NCBI Taxonomy" id="1852022"/>
    <lineage>
        <taxon>Bacteria</taxon>
        <taxon>Pseudomonadati</taxon>
        <taxon>Pseudomonadota</taxon>
        <taxon>Alphaproteobacteria</taxon>
        <taxon>Hyphomicrobiales</taxon>
        <taxon>Ahrensiaceae</taxon>
        <taxon>Roseitalea</taxon>
    </lineage>
</organism>
<dbReference type="KEGG" id="rpod:E0E05_03395"/>
<accession>A0A4V1A3N4</accession>
<dbReference type="EMBL" id="CP036532">
    <property type="protein sequence ID" value="QBK29728.1"/>
    <property type="molecule type" value="Genomic_DNA"/>
</dbReference>
<dbReference type="SUPFAM" id="SSF54197">
    <property type="entry name" value="HIT-like"/>
    <property type="match status" value="1"/>
</dbReference>
<dbReference type="PROSITE" id="PS51084">
    <property type="entry name" value="HIT_2"/>
    <property type="match status" value="1"/>
</dbReference>
<dbReference type="OrthoDB" id="9799145at2"/>